<dbReference type="EMBL" id="JARBHB010000003">
    <property type="protein sequence ID" value="KAJ8889899.1"/>
    <property type="molecule type" value="Genomic_DNA"/>
</dbReference>
<organism evidence="1 2">
    <name type="scientific">Dryococelus australis</name>
    <dbReference type="NCBI Taxonomy" id="614101"/>
    <lineage>
        <taxon>Eukaryota</taxon>
        <taxon>Metazoa</taxon>
        <taxon>Ecdysozoa</taxon>
        <taxon>Arthropoda</taxon>
        <taxon>Hexapoda</taxon>
        <taxon>Insecta</taxon>
        <taxon>Pterygota</taxon>
        <taxon>Neoptera</taxon>
        <taxon>Polyneoptera</taxon>
        <taxon>Phasmatodea</taxon>
        <taxon>Verophasmatodea</taxon>
        <taxon>Anareolatae</taxon>
        <taxon>Phasmatidae</taxon>
        <taxon>Eurycanthinae</taxon>
        <taxon>Dryococelus</taxon>
    </lineage>
</organism>
<protein>
    <recommendedName>
        <fullName evidence="3">Ribosomal protein L23</fullName>
    </recommendedName>
</protein>
<reference evidence="1 2" key="1">
    <citation type="submission" date="2023-02" db="EMBL/GenBank/DDBJ databases">
        <title>LHISI_Scaffold_Assembly.</title>
        <authorList>
            <person name="Stuart O.P."/>
            <person name="Cleave R."/>
            <person name="Magrath M.J.L."/>
            <person name="Mikheyev A.S."/>
        </authorList>
    </citation>
    <scope>NUCLEOTIDE SEQUENCE [LARGE SCALE GENOMIC DNA]</scope>
    <source>
        <strain evidence="1">Daus_M_001</strain>
        <tissue evidence="1">Leg muscle</tissue>
    </source>
</reference>
<keyword evidence="2" id="KW-1185">Reference proteome</keyword>
<accession>A0ABQ9I0Q7</accession>
<evidence type="ECO:0008006" key="3">
    <source>
        <dbReference type="Google" id="ProtNLM"/>
    </source>
</evidence>
<evidence type="ECO:0000313" key="2">
    <source>
        <dbReference type="Proteomes" id="UP001159363"/>
    </source>
</evidence>
<comment type="caution">
    <text evidence="1">The sequence shown here is derived from an EMBL/GenBank/DDBJ whole genome shotgun (WGS) entry which is preliminary data.</text>
</comment>
<sequence length="81" mass="9320">MTSNLKSFHILDNWLYISDGGHLLNSVKWQRLATYEEIMNRYIYLILTTGATTAIPNSQLQNLVNSKEEQQEDAAYNSIAR</sequence>
<evidence type="ECO:0000313" key="1">
    <source>
        <dbReference type="EMBL" id="KAJ8889899.1"/>
    </source>
</evidence>
<proteinExistence type="predicted"/>
<dbReference type="Proteomes" id="UP001159363">
    <property type="component" value="Chromosome 3"/>
</dbReference>
<gene>
    <name evidence="1" type="ORF">PR048_009404</name>
</gene>
<name>A0ABQ9I0Q7_9NEOP</name>